<dbReference type="Gene3D" id="3.40.366.10">
    <property type="entry name" value="Malonyl-Coenzyme A Acyl Carrier Protein, domain 2"/>
    <property type="match status" value="3"/>
</dbReference>
<evidence type="ECO:0000256" key="1">
    <source>
        <dbReference type="ARBA" id="ARBA00001055"/>
    </source>
</evidence>
<dbReference type="Gene3D" id="1.20.1050.120">
    <property type="match status" value="1"/>
</dbReference>
<dbReference type="Pfam" id="PF08354">
    <property type="entry name" value="Fas1-AflB-like_hel"/>
    <property type="match status" value="1"/>
</dbReference>
<evidence type="ECO:0000256" key="13">
    <source>
        <dbReference type="ARBA" id="ARBA00023268"/>
    </source>
</evidence>
<dbReference type="SUPFAM" id="SSF54637">
    <property type="entry name" value="Thioesterase/thiol ester dehydrase-isomerase"/>
    <property type="match status" value="2"/>
</dbReference>
<dbReference type="CDD" id="cd03447">
    <property type="entry name" value="FAS_MaoC"/>
    <property type="match status" value="1"/>
</dbReference>
<evidence type="ECO:0000256" key="9">
    <source>
        <dbReference type="ARBA" id="ARBA00023027"/>
    </source>
</evidence>
<comment type="similarity">
    <text evidence="2 21">Belongs to the fungal fatty acid synthetase subunit beta family.</text>
</comment>
<evidence type="ECO:0000259" key="23">
    <source>
        <dbReference type="SMART" id="SM00827"/>
    </source>
</evidence>
<dbReference type="Gene3D" id="3.20.20.70">
    <property type="entry name" value="Aldolase class I"/>
    <property type="match status" value="2"/>
</dbReference>
<comment type="catalytic activity">
    <reaction evidence="17 21">
        <text>(9Z)-octadecenoyl-[ACP] + H2O = (9Z)-octadecenoate + holo-[ACP] + H(+)</text>
        <dbReference type="Rhea" id="RHEA:15057"/>
        <dbReference type="Rhea" id="RHEA-COMP:9685"/>
        <dbReference type="Rhea" id="RHEA-COMP:9924"/>
        <dbReference type="ChEBI" id="CHEBI:15377"/>
        <dbReference type="ChEBI" id="CHEBI:15378"/>
        <dbReference type="ChEBI" id="CHEBI:30823"/>
        <dbReference type="ChEBI" id="CHEBI:64479"/>
        <dbReference type="ChEBI" id="CHEBI:78783"/>
        <dbReference type="EC" id="3.1.2.14"/>
    </reaction>
</comment>
<dbReference type="GO" id="GO:0004314">
    <property type="term" value="F:[acyl-carrier-protein] S-malonyltransferase activity"/>
    <property type="evidence" value="ECO:0007669"/>
    <property type="project" value="UniProtKB-EC"/>
</dbReference>
<dbReference type="Gene3D" id="3.30.70.2430">
    <property type="match status" value="1"/>
</dbReference>
<evidence type="ECO:0000313" key="24">
    <source>
        <dbReference type="EMBL" id="QBM90908.1"/>
    </source>
</evidence>
<keyword evidence="6 21" id="KW-0276">Fatty acid metabolism</keyword>
<dbReference type="Proteomes" id="UP000292447">
    <property type="component" value="Chromosome VI"/>
</dbReference>
<dbReference type="InterPro" id="IPR001227">
    <property type="entry name" value="Ac_transferase_dom_sf"/>
</dbReference>
<dbReference type="FunFam" id="3.40.366.10:FF:000006">
    <property type="entry name" value="Fatty acid synthase beta subunit dehydratase"/>
    <property type="match status" value="1"/>
</dbReference>
<dbReference type="FunFam" id="1.20.930.70:FF:000001">
    <property type="entry name" value="Fatty acid synthase beta subunit dehydratase"/>
    <property type="match status" value="1"/>
</dbReference>
<comment type="catalytic activity">
    <reaction evidence="18 21">
        <text>a 2,3-saturated acyl-[ACP] + NAD(+) = a (2E)-enoyl-[ACP] + NADH + H(+)</text>
        <dbReference type="Rhea" id="RHEA:10240"/>
        <dbReference type="Rhea" id="RHEA-COMP:9925"/>
        <dbReference type="Rhea" id="RHEA-COMP:9926"/>
        <dbReference type="ChEBI" id="CHEBI:15378"/>
        <dbReference type="ChEBI" id="CHEBI:57540"/>
        <dbReference type="ChEBI" id="CHEBI:57945"/>
        <dbReference type="ChEBI" id="CHEBI:78784"/>
        <dbReference type="ChEBI" id="CHEBI:78785"/>
        <dbReference type="EC" id="1.3.1.9"/>
    </reaction>
</comment>
<keyword evidence="5 21" id="KW-0378">Hydrolase</keyword>
<keyword evidence="8 21" id="KW-0560">Oxidoreductase</keyword>
<dbReference type="GO" id="GO:0004312">
    <property type="term" value="F:fatty acid synthase activity"/>
    <property type="evidence" value="ECO:0007669"/>
    <property type="project" value="InterPro"/>
</dbReference>
<evidence type="ECO:0000256" key="10">
    <source>
        <dbReference type="ARBA" id="ARBA00023098"/>
    </source>
</evidence>
<reference evidence="25" key="1">
    <citation type="submission" date="2019-03" db="EMBL/GenBank/DDBJ databases">
        <title>Snf2 controls pulcherriminic acid biosynthesis and connects pigmentation and antifungal activity of the yeast Metschnikowia pulcherrima.</title>
        <authorList>
            <person name="Gore-Lloyd D."/>
            <person name="Sumann I."/>
            <person name="Brachmann A.O."/>
            <person name="Schneeberger K."/>
            <person name="Ortiz-Merino R.A."/>
            <person name="Moreno-Beltran M."/>
            <person name="Schlaefli M."/>
            <person name="Kirner P."/>
            <person name="Santos Kron A."/>
            <person name="Wolfe K.H."/>
            <person name="Piel J."/>
            <person name="Ahrens C.H."/>
            <person name="Henk D."/>
            <person name="Freimoser F.M."/>
        </authorList>
    </citation>
    <scope>NUCLEOTIDE SEQUENCE [LARGE SCALE GENOMIC DNA]</scope>
    <source>
        <strain evidence="25">APC 1.2</strain>
    </source>
</reference>
<keyword evidence="12 21" id="KW-0456">Lyase</keyword>
<keyword evidence="3 21" id="KW-0444">Lipid biosynthesis</keyword>
<dbReference type="FunFam" id="3.10.129.10:FF:000017">
    <property type="entry name" value="Fatty acid synthase beta subunit dehydratase"/>
    <property type="match status" value="1"/>
</dbReference>
<dbReference type="Pfam" id="PF01575">
    <property type="entry name" value="MaoC_dehydratas"/>
    <property type="match status" value="1"/>
</dbReference>
<dbReference type="Pfam" id="PF17828">
    <property type="entry name" value="FAS_N"/>
    <property type="match status" value="1"/>
</dbReference>
<dbReference type="EC" id="2.3.1.38" evidence="21"/>
<dbReference type="GO" id="GO:0004318">
    <property type="term" value="F:enoyl-[acyl-carrier-protein] reductase (NADH) activity"/>
    <property type="evidence" value="ECO:0007669"/>
    <property type="project" value="UniProtKB-UniRule"/>
</dbReference>
<evidence type="ECO:0000256" key="2">
    <source>
        <dbReference type="ARBA" id="ARBA00010009"/>
    </source>
</evidence>
<evidence type="ECO:0000256" key="12">
    <source>
        <dbReference type="ARBA" id="ARBA00023239"/>
    </source>
</evidence>
<dbReference type="Gene3D" id="2.40.128.700">
    <property type="match status" value="1"/>
</dbReference>
<dbReference type="InterPro" id="IPR016035">
    <property type="entry name" value="Acyl_Trfase/lysoPLipase"/>
</dbReference>
<dbReference type="Gene3D" id="6.10.250.1850">
    <property type="match status" value="1"/>
</dbReference>
<feature type="domain" description="Malonyl-CoA:ACP transacylase (MAT)" evidence="23">
    <location>
        <begin position="1674"/>
        <end position="1974"/>
    </location>
</feature>
<dbReference type="STRING" id="2163413.A0A4P6XX45"/>
<dbReference type="Pfam" id="PF17951">
    <property type="entry name" value="FAS_meander"/>
    <property type="match status" value="1"/>
</dbReference>
<organism evidence="24 25">
    <name type="scientific">Metschnikowia aff. pulcherrima</name>
    <dbReference type="NCBI Taxonomy" id="2163413"/>
    <lineage>
        <taxon>Eukaryota</taxon>
        <taxon>Fungi</taxon>
        <taxon>Dikarya</taxon>
        <taxon>Ascomycota</taxon>
        <taxon>Saccharomycotina</taxon>
        <taxon>Pichiomycetes</taxon>
        <taxon>Metschnikowiaceae</taxon>
        <taxon>Metschnikowia</taxon>
    </lineage>
</organism>
<dbReference type="EC" id="3.1.2.14" evidence="21"/>
<dbReference type="Pfam" id="PF00698">
    <property type="entry name" value="Acyl_transf_1"/>
    <property type="match status" value="1"/>
</dbReference>
<dbReference type="InterPro" id="IPR014043">
    <property type="entry name" value="Acyl_transferase_dom"/>
</dbReference>
<evidence type="ECO:0000256" key="6">
    <source>
        <dbReference type="ARBA" id="ARBA00022832"/>
    </source>
</evidence>
<dbReference type="Gene3D" id="1.20.930.70">
    <property type="match status" value="1"/>
</dbReference>
<dbReference type="EMBL" id="CP034461">
    <property type="protein sequence ID" value="QBM90908.1"/>
    <property type="molecule type" value="Genomic_DNA"/>
</dbReference>
<dbReference type="InterPro" id="IPR050830">
    <property type="entry name" value="Fungal_FAS"/>
</dbReference>
<dbReference type="InterPro" id="IPR029069">
    <property type="entry name" value="HotDog_dom_sf"/>
</dbReference>
<evidence type="ECO:0000313" key="25">
    <source>
        <dbReference type="Proteomes" id="UP000292447"/>
    </source>
</evidence>
<keyword evidence="13 21" id="KW-0511">Multifunctional enzyme</keyword>
<dbReference type="Gene3D" id="3.10.129.10">
    <property type="entry name" value="Hotdog Thioesterase"/>
    <property type="match status" value="1"/>
</dbReference>
<dbReference type="FunFam" id="3.30.70.2430:FF:000001">
    <property type="entry name" value="Fatty acid synthase subunit beta"/>
    <property type="match status" value="1"/>
</dbReference>
<dbReference type="Gene3D" id="3.30.1120.100">
    <property type="match status" value="1"/>
</dbReference>
<dbReference type="FunFam" id="3.40.366.10:FF:000003">
    <property type="entry name" value="Fatty acid synthase subunit beta dehydratase"/>
    <property type="match status" value="1"/>
</dbReference>
<dbReference type="GO" id="GO:0004321">
    <property type="term" value="F:fatty-acyl-CoA synthase activity"/>
    <property type="evidence" value="ECO:0007669"/>
    <property type="project" value="UniProtKB-EC"/>
</dbReference>
<dbReference type="InterPro" id="IPR016452">
    <property type="entry name" value="Fas1/AflB-like"/>
</dbReference>
<keyword evidence="10 21" id="KW-0443">Lipid metabolism</keyword>
<dbReference type="InterPro" id="IPR032088">
    <property type="entry name" value="SAT"/>
</dbReference>
<evidence type="ECO:0000256" key="22">
    <source>
        <dbReference type="PIRSR" id="PIRSR005562-1"/>
    </source>
</evidence>
<feature type="active site" description="For malonyltransferase activity" evidence="22">
    <location>
        <position position="1818"/>
    </location>
</feature>
<dbReference type="PIRSF" id="PIRSF005562">
    <property type="entry name" value="FAS_yeast_beta"/>
    <property type="match status" value="1"/>
</dbReference>
<dbReference type="InterPro" id="IPR041099">
    <property type="entry name" value="FAS1_N"/>
</dbReference>
<dbReference type="GO" id="GO:0006633">
    <property type="term" value="P:fatty acid biosynthetic process"/>
    <property type="evidence" value="ECO:0007669"/>
    <property type="project" value="UniProtKB-KW"/>
</dbReference>
<keyword evidence="11 21" id="KW-0275">Fatty acid biosynthesis</keyword>
<evidence type="ECO:0000256" key="18">
    <source>
        <dbReference type="ARBA" id="ARBA00048572"/>
    </source>
</evidence>
<comment type="catalytic activity">
    <reaction evidence="15 21">
        <text>acetyl-CoA + n malonyl-CoA + 2n NADPH + 4n H(+) = a long-chain-acyl-CoA + n CoA + n CO2 + 2n NADP(+).</text>
        <dbReference type="EC" id="2.3.1.86"/>
    </reaction>
</comment>
<dbReference type="GO" id="GO:0005835">
    <property type="term" value="C:fatty acid synthase complex"/>
    <property type="evidence" value="ECO:0007669"/>
    <property type="project" value="UniProtKB-UniRule"/>
</dbReference>
<dbReference type="InterPro" id="IPR040883">
    <property type="entry name" value="FAS_meander"/>
</dbReference>
<evidence type="ECO:0000256" key="4">
    <source>
        <dbReference type="ARBA" id="ARBA00022679"/>
    </source>
</evidence>
<dbReference type="PANTHER" id="PTHR10982:SF21">
    <property type="entry name" value="FATTY ACID SYNTHASE SUBUNIT BETA"/>
    <property type="match status" value="1"/>
</dbReference>
<dbReference type="InterPro" id="IPR013565">
    <property type="entry name" value="Fas1/AflB-like_central"/>
</dbReference>
<evidence type="ECO:0000256" key="7">
    <source>
        <dbReference type="ARBA" id="ARBA00022857"/>
    </source>
</evidence>
<feature type="active site" description="For acetyltransferase activity" evidence="22">
    <location>
        <position position="274"/>
    </location>
</feature>
<dbReference type="Pfam" id="PF22235">
    <property type="entry name" value="FAS1_thioest_ins"/>
    <property type="match status" value="1"/>
</dbReference>
<evidence type="ECO:0000256" key="5">
    <source>
        <dbReference type="ARBA" id="ARBA00022801"/>
    </source>
</evidence>
<dbReference type="InterPro" id="IPR002539">
    <property type="entry name" value="MaoC-like_dom"/>
</dbReference>
<dbReference type="EC" id="2.3.1.86" evidence="21"/>
<dbReference type="Gene3D" id="6.10.60.10">
    <property type="match status" value="1"/>
</dbReference>
<accession>A0A4P6XX45</accession>
<evidence type="ECO:0000256" key="19">
    <source>
        <dbReference type="ARBA" id="ARBA00048835"/>
    </source>
</evidence>
<comment type="subunit">
    <text evidence="14 21">[Alpha(6)beta(6)] hexamers of two multifunctional subunits (alpha and beta).</text>
</comment>
<dbReference type="FunFam" id="3.20.20.70:FF:000169">
    <property type="entry name" value="Fatty acid synthase subunit beta"/>
    <property type="match status" value="1"/>
</dbReference>
<dbReference type="EC" id="1.3.1.9" evidence="21"/>
<keyword evidence="25" id="KW-1185">Reference proteome</keyword>
<evidence type="ECO:0000256" key="15">
    <source>
        <dbReference type="ARBA" id="ARBA00048237"/>
    </source>
</evidence>
<sequence length="2061" mass="228803">MTTAHRPFSLAHGSIENTILVPTNVFFKYSQLKEQFDKTLPVPTEGFAADEEPSSPAELFAKFVGFTASLVDPTTEGQFDEVLPRVLQEFESRYFANLDIHTFAAALLADEAYPTTPLKVKEVIKSYFDAIASSNTEIPRADSDLLKQSAARVAKTMAIFGGQGNSDDYFEELRELNHTYKGLIADLLSKVAATLSSLVKSTENVDKIYTQGFDIAAWLKSPDQTPDQDYLLSVPVSCPLICVIQLCHYTITCKTLGVSPGEFRDHLVGSTGHSQGLVTAVAVASADSWESFYENALKAVSLLFFIGARCLTTYPRTSLPPTMLQDSLENGEGRPSPMLSVRDLSREDVEKFIAQTNKHLPSEKHVAISLVNGARNLVVSGPPESLYGLNLTLRNNKAPSGLDQARVPSSQRKLKFSNRFLPILAPFHSHLLQPATELILDDVERENLQFSAADLKIPVYDTYSGENFQQSKSDIAARVIECITQLPVHWEAATQFESTHLLDFGPGGVSGLGVLTHRNKEGTGARVIIAGAIDVAIDDEYGFKQEIFNKSANSIKWAPNWLQEFQPKLVKTKAGKVFVDTKFSRLLGRAPLMIPGMTPTTVNTEIVTAATNAGYHIELAGGGYFNASGMQAAMDEITKNITPGSGIGINLIYVNPRMLQWGIPLIKELREKGYPIQSLTIGAGVPSLDVATEYIETLGMTHLGLKPGSVESISAVIAIAKAHPTFPIVLQWTGGRGGGHHSFEDFHQPIFQMYAKIRKCSNIVLVAGSGFGSDEDTYPYLTGSWSTASNYPPMPFDGVLFGSRVMTAKEAHTSLEAKKLIASCPGVPDSQWETTYKKPAGGIVTVRSEMGEPIHKIATRGVLLWKELDETIFNLPKNKLIEALTKKKDYIINRLDKDFQKPWFARNASGVCDLEDMTYQEVANRLIELMYVKKSGNWTDVTLRNFFANFLRRVEERFTVKADQVSLIQNNSQLTKDPQEFSDKFFDSFPTAKEQLISEEDCDFFLMCCAAPGQKPAPFVPVLDERFEFFFKKDSLWQSENLETVFDGDVQRTCILHGPVAAQFTNKIDEPIKEILDNIHDGHIRRLVKDVYSDDESKIPVVEFFSDVAPSKVKSVSGVTAEESSTKTTFKIGSKLPAKSEWLKTLAGEKLTWLYAFISTKRVVQDKKHVANPVHDILGPAPNTVVEIFNGADASKASLVLHENVQGDLKPVVEIKINKKSQIEMNLIEHRTADGKPVALPFLYNFKPEDGFAPIAEVMEGRNDRIKEFYWKLWYGSDVPADFDIDVEQVIPGEEVTVSGQHISEFTHAIGNTCEAFIDRPGRKTLAPMDFAIVVGWKAIMKAIFPKTIDGDLLKLVHLSNGYRMIPGAAPLQKDDVLSTKAVINAVLNQPSGKKVEVVGTIYREGKAVMEVISSFFYRGQYLDYENTFQRVTEDPVQISFKSGKDLAILRSKEWFHLDKEIDLKDQTLTFRCESVYKFKSESVYSSIKTTGKVLLELPTKEVIQIGSVDYEAGVSHGNPVTDYFSRNGQTIEQDVKFENAIPLASGEELRSKAPSTNEPYAKVSGDYNPIHVSRVFAAYAKLPGTITHGMYSSGSIRSLVEEWAANSIASRVRAFNATFVGMVLPNDILQTSLVHIGMVNGRKIIKVETKNVENDTTVLVGEAEIEQPVTTYVFTGQGSQEQGMGMDLYNSSDVAKEVWDRADRHFVNNYGFSILDIVKNNPNELTVHFGGAKGRKIRDNYISMMFETVGDDGEIKSEKIFKEIDHTTTSHTFVSPTGLLSATQFTQPALTLMEKASYEDIKSKGLVPSDVMFAGHSLGEYSALSSLANVMPIESLVDVVFYRGMTMQVAVPRDELGRSNYGMCAVNPTRVSPSFNDAALRFVVDEVSEKTGWLLEIVNYNVENTQYVTAGDLRALDTLTNVLNVIKLNKIDIVKLQEQMSLDKVKEHLKDIIDEVSAQSEAKEQPIDLQRGFAVIPLKGISVPFHSSYLMSGVKPFKRFLCKKIPKSSVKPNDLIGKYIPNLTAKPFQITKEYFEEVYELTKSDKIKSILDNWESYEKA</sequence>
<comment type="function">
    <text evidence="20 21">Fatty acid synthetase catalyzes the formation of long-chain fatty acids from acetyl-CoA, malonyl-CoA and NADPH. The beta subunit contains domains for: [acyl-carrier-protein] acetyltransferase and malonyltransferase, S-acyl fatty acid synthase thioesterase, enoyl-[acyl-carrier-protein] reductase, and 3-hydroxypalmitoyl-[acyl-carrier-protein] dehydratase.</text>
</comment>
<protein>
    <recommendedName>
        <fullName evidence="21">Fatty acid synthase subunit beta</fullName>
        <ecNumber evidence="21">2.3.1.86</ecNumber>
    </recommendedName>
    <domain>
        <recommendedName>
            <fullName evidence="21">3-hydroxyacyl-[acyl-carrier-protein] dehydratase</fullName>
            <ecNumber evidence="21">4.2.1.59</ecNumber>
        </recommendedName>
    </domain>
    <domain>
        <recommendedName>
            <fullName evidence="21">Enoyl-[acyl-carrier-protein] reductase [NADH]</fullName>
            <ecNumber evidence="21">1.3.1.9</ecNumber>
        </recommendedName>
    </domain>
    <domain>
        <recommendedName>
            <fullName evidence="21">[Acyl-carrier-protein] acetyltransferase</fullName>
            <ecNumber evidence="21">2.3.1.38</ecNumber>
        </recommendedName>
    </domain>
    <domain>
        <recommendedName>
            <fullName evidence="21">[Acyl-carrier-protein] malonyltransferase</fullName>
            <ecNumber evidence="21">2.3.1.39</ecNumber>
        </recommendedName>
    </domain>
    <domain>
        <recommendedName>
            <fullName evidence="21">S-acyl fatty acid synthase thioesterase</fullName>
            <ecNumber evidence="21">3.1.2.14</ecNumber>
        </recommendedName>
    </domain>
</protein>
<dbReference type="Gene3D" id="6.10.140.1400">
    <property type="match status" value="1"/>
</dbReference>
<evidence type="ECO:0000256" key="21">
    <source>
        <dbReference type="PIRNR" id="PIRNR005562"/>
    </source>
</evidence>
<dbReference type="FunFam" id="3.40.366.10:FF:000007">
    <property type="entry name" value="Fatty acid synthase beta subunit dehydratase"/>
    <property type="match status" value="1"/>
</dbReference>
<dbReference type="EC" id="2.3.1.39" evidence="21"/>
<dbReference type="PANTHER" id="PTHR10982">
    <property type="entry name" value="MALONYL COA-ACYL CARRIER PROTEIN TRANSACYLASE"/>
    <property type="match status" value="1"/>
</dbReference>
<dbReference type="GO" id="GO:0019171">
    <property type="term" value="F:(3R)-hydroxyacyl-[acyl-carrier-protein] dehydratase activity"/>
    <property type="evidence" value="ECO:0007669"/>
    <property type="project" value="UniProtKB-EC"/>
</dbReference>
<dbReference type="SUPFAM" id="SSF51412">
    <property type="entry name" value="Inosine monophosphate dehydrogenase (IMPDH)"/>
    <property type="match status" value="1"/>
</dbReference>
<dbReference type="GO" id="GO:0004313">
    <property type="term" value="F:[acyl-carrier-protein] S-acetyltransferase activity"/>
    <property type="evidence" value="ECO:0007669"/>
    <property type="project" value="UniProtKB-EC"/>
</dbReference>
<evidence type="ECO:0000256" key="17">
    <source>
        <dbReference type="ARBA" id="ARBA00048536"/>
    </source>
</evidence>
<dbReference type="FunFam" id="3.20.20.70:FF:000078">
    <property type="entry name" value="Fatty acid synthase beta subunit dehydratase"/>
    <property type="match status" value="1"/>
</dbReference>
<gene>
    <name evidence="24" type="primary">MPUL0F04960</name>
    <name evidence="24" type="ORF">METSCH_F04960</name>
</gene>
<dbReference type="InterPro" id="IPR003965">
    <property type="entry name" value="Fatty_acid_synthase"/>
</dbReference>
<dbReference type="InterPro" id="IPR039569">
    <property type="entry name" value="FAS1-like_DH_region"/>
</dbReference>
<keyword evidence="9 21" id="KW-0520">NAD</keyword>
<dbReference type="PRINTS" id="PR01483">
    <property type="entry name" value="FASYNTHASE"/>
</dbReference>
<comment type="catalytic activity">
    <reaction evidence="16 21">
        <text>holo-[ACP] + malonyl-CoA = malonyl-[ACP] + CoA</text>
        <dbReference type="Rhea" id="RHEA:41792"/>
        <dbReference type="Rhea" id="RHEA-COMP:9623"/>
        <dbReference type="Rhea" id="RHEA-COMP:9685"/>
        <dbReference type="ChEBI" id="CHEBI:57287"/>
        <dbReference type="ChEBI" id="CHEBI:57384"/>
        <dbReference type="ChEBI" id="CHEBI:64479"/>
        <dbReference type="ChEBI" id="CHEBI:78449"/>
        <dbReference type="EC" id="2.3.1.39"/>
    </reaction>
</comment>
<comment type="catalytic activity">
    <reaction evidence="1 21">
        <text>a (3R)-hydroxyacyl-[ACP] = a (2E)-enoyl-[ACP] + H2O</text>
        <dbReference type="Rhea" id="RHEA:13097"/>
        <dbReference type="Rhea" id="RHEA-COMP:9925"/>
        <dbReference type="Rhea" id="RHEA-COMP:9945"/>
        <dbReference type="ChEBI" id="CHEBI:15377"/>
        <dbReference type="ChEBI" id="CHEBI:78784"/>
        <dbReference type="ChEBI" id="CHEBI:78827"/>
        <dbReference type="EC" id="4.2.1.59"/>
    </reaction>
</comment>
<proteinExistence type="inferred from homology"/>
<keyword evidence="4 21" id="KW-0808">Transferase</keyword>
<evidence type="ECO:0000256" key="20">
    <source>
        <dbReference type="ARBA" id="ARBA00058855"/>
    </source>
</evidence>
<dbReference type="FunFam" id="3.30.1120.100:FF:000001">
    <property type="entry name" value="Fatty acid synthase beta subunit dehydratase"/>
    <property type="match status" value="1"/>
</dbReference>
<dbReference type="SUPFAM" id="SSF52151">
    <property type="entry name" value="FabD/lysophospholipase-like"/>
    <property type="match status" value="2"/>
</dbReference>
<dbReference type="GO" id="GO:0016297">
    <property type="term" value="F:fatty acyl-[ACP] hydrolase activity"/>
    <property type="evidence" value="ECO:0007669"/>
    <property type="project" value="UniProtKB-EC"/>
</dbReference>
<comment type="catalytic activity">
    <reaction evidence="19 21">
        <text>holo-[ACP] + acetyl-CoA = acetyl-[ACP] + CoA</text>
        <dbReference type="Rhea" id="RHEA:41788"/>
        <dbReference type="Rhea" id="RHEA-COMP:9621"/>
        <dbReference type="Rhea" id="RHEA-COMP:9685"/>
        <dbReference type="ChEBI" id="CHEBI:57287"/>
        <dbReference type="ChEBI" id="CHEBI:57288"/>
        <dbReference type="ChEBI" id="CHEBI:64479"/>
        <dbReference type="ChEBI" id="CHEBI:78446"/>
        <dbReference type="EC" id="2.3.1.38"/>
    </reaction>
</comment>
<keyword evidence="7 21" id="KW-0521">NADP</keyword>
<evidence type="ECO:0000256" key="14">
    <source>
        <dbReference type="ARBA" id="ARBA00033756"/>
    </source>
</evidence>
<dbReference type="SMART" id="SM00827">
    <property type="entry name" value="PKS_AT"/>
    <property type="match status" value="1"/>
</dbReference>
<dbReference type="InterPro" id="IPR013785">
    <property type="entry name" value="Aldolase_TIM"/>
</dbReference>
<evidence type="ECO:0000256" key="11">
    <source>
        <dbReference type="ARBA" id="ARBA00023160"/>
    </source>
</evidence>
<dbReference type="Pfam" id="PF16073">
    <property type="entry name" value="SAT"/>
    <property type="match status" value="1"/>
</dbReference>
<dbReference type="Gene3D" id="6.20.240.10">
    <property type="match status" value="1"/>
</dbReference>
<evidence type="ECO:0000256" key="16">
    <source>
        <dbReference type="ARBA" id="ARBA00048462"/>
    </source>
</evidence>
<name>A0A4P6XX45_9ASCO</name>
<dbReference type="EC" id="4.2.1.59" evidence="21"/>
<dbReference type="Pfam" id="PF13452">
    <property type="entry name" value="FAS1_DH_region"/>
    <property type="match status" value="1"/>
</dbReference>
<evidence type="ECO:0000256" key="3">
    <source>
        <dbReference type="ARBA" id="ARBA00022516"/>
    </source>
</evidence>
<evidence type="ECO:0000256" key="8">
    <source>
        <dbReference type="ARBA" id="ARBA00023002"/>
    </source>
</evidence>